<gene>
    <name evidence="1" type="ORF">Tpal_2561</name>
</gene>
<dbReference type="AlphaFoldDB" id="A0A143YWX2"/>
<evidence type="ECO:0000313" key="2">
    <source>
        <dbReference type="Proteomes" id="UP000242754"/>
    </source>
</evidence>
<name>A0A143YWX2_9LACT</name>
<reference evidence="1 2" key="1">
    <citation type="submission" date="2016-02" db="EMBL/GenBank/DDBJ databases">
        <authorList>
            <person name="Wen L."/>
            <person name="He K."/>
            <person name="Yang H."/>
        </authorList>
    </citation>
    <scope>NUCLEOTIDE SEQUENCE [LARGE SCALE GENOMIC DNA]</scope>
    <source>
        <strain evidence="1">Trichococcus palustris</strain>
    </source>
</reference>
<dbReference type="EMBL" id="FJNE01000009">
    <property type="protein sequence ID" value="CZR00728.1"/>
    <property type="molecule type" value="Genomic_DNA"/>
</dbReference>
<protein>
    <submittedName>
        <fullName evidence="1">Uncharacterized protein</fullName>
    </submittedName>
</protein>
<evidence type="ECO:0000313" key="1">
    <source>
        <dbReference type="EMBL" id="CZR00728.1"/>
    </source>
</evidence>
<proteinExistence type="predicted"/>
<dbReference type="Proteomes" id="UP000242754">
    <property type="component" value="Unassembled WGS sequence"/>
</dbReference>
<accession>A0A143YWX2</accession>
<sequence>MDRIPKICTITLILVHTLAVFDETEKPQQINERFTIVGECE</sequence>
<organism evidence="1 2">
    <name type="scientific">Trichococcus palustris</name>
    <dbReference type="NCBI Taxonomy" id="140314"/>
    <lineage>
        <taxon>Bacteria</taxon>
        <taxon>Bacillati</taxon>
        <taxon>Bacillota</taxon>
        <taxon>Bacilli</taxon>
        <taxon>Lactobacillales</taxon>
        <taxon>Carnobacteriaceae</taxon>
        <taxon>Trichococcus</taxon>
    </lineage>
</organism>
<keyword evidence="2" id="KW-1185">Reference proteome</keyword>